<organism evidence="3 4">
    <name type="scientific">Diaphorobacter aerolatus</name>
    <dbReference type="NCBI Taxonomy" id="1288495"/>
    <lineage>
        <taxon>Bacteria</taxon>
        <taxon>Pseudomonadati</taxon>
        <taxon>Pseudomonadota</taxon>
        <taxon>Betaproteobacteria</taxon>
        <taxon>Burkholderiales</taxon>
        <taxon>Comamonadaceae</taxon>
        <taxon>Diaphorobacter</taxon>
    </lineage>
</organism>
<protein>
    <submittedName>
        <fullName evidence="3">Bifunctional pyr operon transcriptional regulator/uracil phosphoribosyltransferase PyrR</fullName>
        <ecNumber evidence="3">2.4.2.9</ecNumber>
    </submittedName>
</protein>
<evidence type="ECO:0000313" key="4">
    <source>
        <dbReference type="Proteomes" id="UP000516028"/>
    </source>
</evidence>
<dbReference type="EMBL" id="CP060783">
    <property type="protein sequence ID" value="QNP47799.1"/>
    <property type="molecule type" value="Genomic_DNA"/>
</dbReference>
<gene>
    <name evidence="3" type="primary">pyrR</name>
    <name evidence="3" type="ORF">H9K75_16750</name>
</gene>
<sequence length="195" mass="20520">MSNNAASSSSSPTSPPSSPQTAAGGHLTLDAEALYRELLRGVRSMRGENHNDNTNTYLAGVASGGMWLAQRLQKDLGLAGEAGVLSSSLHRDDFASRGLASSTSSLLPFDVNGADILLLDDVLYTGRTVRAVINELYDYGRPARVRLAVLVDRGGRELPIEAAYAAARIALPANQSLSLARAEGSGAFSFEVKEA</sequence>
<dbReference type="Pfam" id="PF00156">
    <property type="entry name" value="Pribosyltran"/>
    <property type="match status" value="1"/>
</dbReference>
<dbReference type="CDD" id="cd06223">
    <property type="entry name" value="PRTases_typeI"/>
    <property type="match status" value="1"/>
</dbReference>
<name>A0A7H0GHN3_9BURK</name>
<dbReference type="GO" id="GO:0004845">
    <property type="term" value="F:uracil phosphoribosyltransferase activity"/>
    <property type="evidence" value="ECO:0007669"/>
    <property type="project" value="UniProtKB-EC"/>
</dbReference>
<dbReference type="InterPro" id="IPR000836">
    <property type="entry name" value="PRTase_dom"/>
</dbReference>
<reference evidence="3 4" key="1">
    <citation type="submission" date="2020-08" db="EMBL/GenBank/DDBJ databases">
        <title>Genome sequence of Diaphorobacter aerolatus KACC 16536T.</title>
        <authorList>
            <person name="Hyun D.-W."/>
            <person name="Bae J.-W."/>
        </authorList>
    </citation>
    <scope>NUCLEOTIDE SEQUENCE [LARGE SCALE GENOMIC DNA]</scope>
    <source>
        <strain evidence="3 4">KACC 16536</strain>
    </source>
</reference>
<dbReference type="InterPro" id="IPR029057">
    <property type="entry name" value="PRTase-like"/>
</dbReference>
<keyword evidence="3" id="KW-0808">Transferase</keyword>
<proteinExistence type="predicted"/>
<dbReference type="SUPFAM" id="SSF53271">
    <property type="entry name" value="PRTase-like"/>
    <property type="match status" value="1"/>
</dbReference>
<dbReference type="PANTHER" id="PTHR11608:SF0">
    <property type="entry name" value="BIFUNCTIONAL PROTEIN PYRR"/>
    <property type="match status" value="1"/>
</dbReference>
<dbReference type="Proteomes" id="UP000516028">
    <property type="component" value="Chromosome"/>
</dbReference>
<feature type="compositionally biased region" description="Low complexity" evidence="1">
    <location>
        <begin position="1"/>
        <end position="12"/>
    </location>
</feature>
<dbReference type="KEGG" id="daer:H9K75_16750"/>
<accession>A0A7H0GHN3</accession>
<keyword evidence="4" id="KW-1185">Reference proteome</keyword>
<evidence type="ECO:0000313" key="3">
    <source>
        <dbReference type="EMBL" id="QNP47799.1"/>
    </source>
</evidence>
<keyword evidence="3" id="KW-0328">Glycosyltransferase</keyword>
<evidence type="ECO:0000256" key="1">
    <source>
        <dbReference type="SAM" id="MobiDB-lite"/>
    </source>
</evidence>
<feature type="region of interest" description="Disordered" evidence="1">
    <location>
        <begin position="1"/>
        <end position="24"/>
    </location>
</feature>
<evidence type="ECO:0000259" key="2">
    <source>
        <dbReference type="Pfam" id="PF00156"/>
    </source>
</evidence>
<dbReference type="InterPro" id="IPR050137">
    <property type="entry name" value="PyrR_bifunctional"/>
</dbReference>
<dbReference type="EC" id="2.4.2.9" evidence="3"/>
<feature type="domain" description="Phosphoribosyltransferase" evidence="2">
    <location>
        <begin position="34"/>
        <end position="162"/>
    </location>
</feature>
<dbReference type="NCBIfam" id="NF003545">
    <property type="entry name" value="PRK05205.1-1"/>
    <property type="match status" value="1"/>
</dbReference>
<dbReference type="Gene3D" id="3.40.50.2020">
    <property type="match status" value="1"/>
</dbReference>
<dbReference type="PANTHER" id="PTHR11608">
    <property type="entry name" value="BIFUNCTIONAL PROTEIN PYRR"/>
    <property type="match status" value="1"/>
</dbReference>
<dbReference type="AlphaFoldDB" id="A0A7H0GHN3"/>
<dbReference type="RefSeq" id="WP_187723479.1">
    <property type="nucleotide sequence ID" value="NZ_CP060783.1"/>
</dbReference>